<comment type="catalytic activity">
    <reaction evidence="2">
        <text>2 GTP = 3',3'-c-di-GMP + 2 diphosphate</text>
        <dbReference type="Rhea" id="RHEA:24898"/>
        <dbReference type="ChEBI" id="CHEBI:33019"/>
        <dbReference type="ChEBI" id="CHEBI:37565"/>
        <dbReference type="ChEBI" id="CHEBI:58805"/>
        <dbReference type="EC" id="2.7.7.65"/>
    </reaction>
</comment>
<dbReference type="InterPro" id="IPR019494">
    <property type="entry name" value="FIST_C"/>
</dbReference>
<organism evidence="4 5">
    <name type="scientific">Treponema ruminis</name>
    <dbReference type="NCBI Taxonomy" id="744515"/>
    <lineage>
        <taxon>Bacteria</taxon>
        <taxon>Pseudomonadati</taxon>
        <taxon>Spirochaetota</taxon>
        <taxon>Spirochaetia</taxon>
        <taxon>Spirochaetales</taxon>
        <taxon>Treponemataceae</taxon>
        <taxon>Treponema</taxon>
    </lineage>
</organism>
<protein>
    <recommendedName>
        <fullName evidence="1">diguanylate cyclase</fullName>
        <ecNumber evidence="1">2.7.7.65</ecNumber>
    </recommendedName>
</protein>
<gene>
    <name evidence="4" type="ORF">HNP76_000839</name>
</gene>
<keyword evidence="5" id="KW-1185">Reference proteome</keyword>
<dbReference type="FunFam" id="3.30.70.270:FF:000001">
    <property type="entry name" value="Diguanylate cyclase domain protein"/>
    <property type="match status" value="1"/>
</dbReference>
<evidence type="ECO:0000259" key="3">
    <source>
        <dbReference type="PROSITE" id="PS50887"/>
    </source>
</evidence>
<accession>A0A7W8G7Z0</accession>
<reference evidence="4 5" key="1">
    <citation type="submission" date="2020-08" db="EMBL/GenBank/DDBJ databases">
        <title>Genomic Encyclopedia of Type Strains, Phase IV (KMG-IV): sequencing the most valuable type-strain genomes for metagenomic binning, comparative biology and taxonomic classification.</title>
        <authorList>
            <person name="Goeker M."/>
        </authorList>
    </citation>
    <scope>NUCLEOTIDE SEQUENCE [LARGE SCALE GENOMIC DNA]</scope>
    <source>
        <strain evidence="4 5">DSM 103462</strain>
    </source>
</reference>
<evidence type="ECO:0000256" key="1">
    <source>
        <dbReference type="ARBA" id="ARBA00012528"/>
    </source>
</evidence>
<dbReference type="Pfam" id="PF00990">
    <property type="entry name" value="GGDEF"/>
    <property type="match status" value="1"/>
</dbReference>
<dbReference type="SMART" id="SM00897">
    <property type="entry name" value="FIST"/>
    <property type="match status" value="1"/>
</dbReference>
<evidence type="ECO:0000256" key="2">
    <source>
        <dbReference type="ARBA" id="ARBA00034247"/>
    </source>
</evidence>
<dbReference type="PANTHER" id="PTHR45138:SF9">
    <property type="entry name" value="DIGUANYLATE CYCLASE DGCM-RELATED"/>
    <property type="match status" value="1"/>
</dbReference>
<dbReference type="RefSeq" id="WP_184657824.1">
    <property type="nucleotide sequence ID" value="NZ_CP031518.1"/>
</dbReference>
<dbReference type="GO" id="GO:0052621">
    <property type="term" value="F:diguanylate cyclase activity"/>
    <property type="evidence" value="ECO:0007669"/>
    <property type="project" value="UniProtKB-EC"/>
</dbReference>
<sequence>MKQITCAVQDTFDAVKFLDGIKASPEYQNAKSVLVNIFTERVQKDYISYLSGIVREKLEKARVAGLTCIQGLAHGESFRERTILTVLYFSQSEVELLEYDFSEISVDEAKNNFLEVLHKIKNLRGIQVYTTPLKNNVTNDFLSAVNFEHEDVPIFGAGAGFADTAEEQNLYIIGNKIHDNGVVITLFRGERLRIYAESTLGWTPIGKEFKITGVAENHILKTLDGEVAGEIYQNYLGVTSSQSFIENTCEFPFMLKRGDKWLARMPIKKDEEGFVHFTADIHEGEKLVFSYGSKKLILKQSFNLAEYMSRKNLDGLLLHVCRNRQLYLKDDEILEIHAFSNFYREAAGCFAFSEILYKNRSGGLQNSALVVVGFREFSADEKINEEDCYIDFYGARNFIDNKLVEDISLSKKDEIALPFEDRLVNFLHATSRDLYQANLKLEEAATTDGLTKIFNRKKISEIICGELKKKSQEKISLIMFDIDNFKRINDTYGHDMGDEVLVKIAGKAKSCIRSSDSIGRWGGEEFMILLPGAQKEEAREIAEKIRSSINAIQWEKMPAISISVGVTQVRDEEDLQDSYKRVDERLYYAKTHGKNQVCSEDIA</sequence>
<dbReference type="Proteomes" id="UP000518887">
    <property type="component" value="Unassembled WGS sequence"/>
</dbReference>
<dbReference type="SUPFAM" id="SSF55073">
    <property type="entry name" value="Nucleotide cyclase"/>
    <property type="match status" value="1"/>
</dbReference>
<dbReference type="Pfam" id="PF08495">
    <property type="entry name" value="FIST"/>
    <property type="match status" value="1"/>
</dbReference>
<dbReference type="EMBL" id="JACHFQ010000002">
    <property type="protein sequence ID" value="MBB5225495.1"/>
    <property type="molecule type" value="Genomic_DNA"/>
</dbReference>
<dbReference type="SMART" id="SM00267">
    <property type="entry name" value="GGDEF"/>
    <property type="match status" value="1"/>
</dbReference>
<dbReference type="CDD" id="cd01949">
    <property type="entry name" value="GGDEF"/>
    <property type="match status" value="1"/>
</dbReference>
<dbReference type="Gene3D" id="3.30.70.270">
    <property type="match status" value="1"/>
</dbReference>
<dbReference type="AlphaFoldDB" id="A0A7W8G7Z0"/>
<dbReference type="Pfam" id="PF10442">
    <property type="entry name" value="FIST_C"/>
    <property type="match status" value="1"/>
</dbReference>
<dbReference type="EC" id="2.7.7.65" evidence="1"/>
<dbReference type="InterPro" id="IPR013702">
    <property type="entry name" value="FIST_domain_N"/>
</dbReference>
<dbReference type="PROSITE" id="PS50887">
    <property type="entry name" value="GGDEF"/>
    <property type="match status" value="1"/>
</dbReference>
<dbReference type="PANTHER" id="PTHR45138">
    <property type="entry name" value="REGULATORY COMPONENTS OF SENSORY TRANSDUCTION SYSTEM"/>
    <property type="match status" value="1"/>
</dbReference>
<proteinExistence type="predicted"/>
<evidence type="ECO:0000313" key="5">
    <source>
        <dbReference type="Proteomes" id="UP000518887"/>
    </source>
</evidence>
<dbReference type="InterPro" id="IPR000160">
    <property type="entry name" value="GGDEF_dom"/>
</dbReference>
<dbReference type="InterPro" id="IPR050469">
    <property type="entry name" value="Diguanylate_Cyclase"/>
</dbReference>
<name>A0A7W8G7Z0_9SPIR</name>
<dbReference type="InterPro" id="IPR043128">
    <property type="entry name" value="Rev_trsase/Diguanyl_cyclase"/>
</dbReference>
<dbReference type="SMART" id="SM01204">
    <property type="entry name" value="FIST_C"/>
    <property type="match status" value="1"/>
</dbReference>
<dbReference type="InterPro" id="IPR029787">
    <property type="entry name" value="Nucleotide_cyclase"/>
</dbReference>
<feature type="domain" description="GGDEF" evidence="3">
    <location>
        <begin position="473"/>
        <end position="602"/>
    </location>
</feature>
<comment type="caution">
    <text evidence="4">The sequence shown here is derived from an EMBL/GenBank/DDBJ whole genome shotgun (WGS) entry which is preliminary data.</text>
</comment>
<dbReference type="NCBIfam" id="TIGR00254">
    <property type="entry name" value="GGDEF"/>
    <property type="match status" value="1"/>
</dbReference>
<evidence type="ECO:0000313" key="4">
    <source>
        <dbReference type="EMBL" id="MBB5225495.1"/>
    </source>
</evidence>